<feature type="domain" description="Type IV / VI secretion system DotU" evidence="3">
    <location>
        <begin position="85"/>
        <end position="287"/>
    </location>
</feature>
<evidence type="ECO:0000259" key="3">
    <source>
        <dbReference type="Pfam" id="PF09850"/>
    </source>
</evidence>
<dbReference type="Proteomes" id="UP000464661">
    <property type="component" value="Chromosome"/>
</dbReference>
<reference evidence="4 5" key="1">
    <citation type="submission" date="2020-01" db="EMBL/GenBank/DDBJ databases">
        <title>Complete Genome Sequence of Pseudomonas putida Strain TS312, Harboring the HdtS type N-acyl-homoserine Lactone Synthase, Isolated from a Paper Mill.</title>
        <authorList>
            <person name="Hosoe A."/>
            <person name="Suenaga T."/>
            <person name="Sugi T."/>
            <person name="Izumi T."/>
            <person name="Nagai N."/>
            <person name="Terada A."/>
        </authorList>
    </citation>
    <scope>NUCLEOTIDE SEQUENCE [LARGE SCALE GENOMIC DNA]</scope>
    <source>
        <strain evidence="4 5">TS312</strain>
    </source>
</reference>
<dbReference type="PANTHER" id="PTHR38033">
    <property type="entry name" value="MEMBRANE PROTEIN-RELATED"/>
    <property type="match status" value="1"/>
</dbReference>
<dbReference type="AlphaFoldDB" id="A0A7U6M3R3"/>
<evidence type="ECO:0000313" key="5">
    <source>
        <dbReference type="Proteomes" id="UP000464661"/>
    </source>
</evidence>
<feature type="region of interest" description="Disordered" evidence="1">
    <location>
        <begin position="39"/>
        <end position="65"/>
    </location>
</feature>
<dbReference type="Gene3D" id="1.25.40.590">
    <property type="entry name" value="Type IV / VI secretion system, DotU"/>
    <property type="match status" value="1"/>
</dbReference>
<dbReference type="NCBIfam" id="TIGR03349">
    <property type="entry name" value="IV_VI_DotU"/>
    <property type="match status" value="1"/>
</dbReference>
<dbReference type="NCBIfam" id="NF038228">
    <property type="entry name" value="IcmH_DotU_IVB"/>
    <property type="match status" value="1"/>
</dbReference>
<keyword evidence="2" id="KW-1133">Transmembrane helix</keyword>
<organism evidence="4 5">
    <name type="scientific">Pseudomonas putida</name>
    <name type="common">Arthrobacter siderocapsulatus</name>
    <dbReference type="NCBI Taxonomy" id="303"/>
    <lineage>
        <taxon>Bacteria</taxon>
        <taxon>Pseudomonadati</taxon>
        <taxon>Pseudomonadota</taxon>
        <taxon>Gammaproteobacteria</taxon>
        <taxon>Pseudomonadales</taxon>
        <taxon>Pseudomonadaceae</taxon>
        <taxon>Pseudomonas</taxon>
    </lineage>
</organism>
<accession>A0A7U6M3R3</accession>
<dbReference type="Pfam" id="PF09850">
    <property type="entry name" value="DotU"/>
    <property type="match status" value="1"/>
</dbReference>
<keyword evidence="2" id="KW-0812">Transmembrane</keyword>
<dbReference type="InterPro" id="IPR038522">
    <property type="entry name" value="T4/T6SS_DotU_sf"/>
</dbReference>
<dbReference type="InterPro" id="IPR017732">
    <property type="entry name" value="T4/T6SS_DotU"/>
</dbReference>
<evidence type="ECO:0000256" key="1">
    <source>
        <dbReference type="SAM" id="MobiDB-lite"/>
    </source>
</evidence>
<evidence type="ECO:0000256" key="2">
    <source>
        <dbReference type="SAM" id="Phobius"/>
    </source>
</evidence>
<feature type="compositionally biased region" description="Basic and acidic residues" evidence="1">
    <location>
        <begin position="56"/>
        <end position="65"/>
    </location>
</feature>
<feature type="transmembrane region" description="Helical" evidence="2">
    <location>
        <begin position="265"/>
        <end position="285"/>
    </location>
</feature>
<sequence>MPVFSLLEDKDHFMPGPLDIPPVQPGGAADARDVTENTLHGMLDGPQESGSPYPADEGRRADHPDYEGYPADPQFQLRGGFKNLMLDAATPLFGLVIRLRTLDDLPNIAYVHKAVQNQVSNIREEIRQHGYPVAQQEAYSYALCLFLDEAVMSRPWGNNSCWSHEPLLSIFHDESQGGEKIFVLLERVMQSPKEFQDVLEFLYFSICLGLRGKHALDPRCDDIIKALISRMHKVIRELRGPTPEDVCDPYTNVVHRPYRGRRWEWPWWSPLVLSAIAMVCAYSYYSYRLDLITAEVLQSLDAILQQ</sequence>
<dbReference type="PANTHER" id="PTHR38033:SF1">
    <property type="entry name" value="DOTU FAMILY TYPE IV_VI SECRETION SYSTEM PROTEIN"/>
    <property type="match status" value="1"/>
</dbReference>
<name>A0A7U6M3R3_PSEPU</name>
<proteinExistence type="predicted"/>
<dbReference type="EMBL" id="AP022324">
    <property type="protein sequence ID" value="BBU45283.1"/>
    <property type="molecule type" value="Genomic_DNA"/>
</dbReference>
<gene>
    <name evidence="4" type="ORF">PPTS312_31980</name>
</gene>
<evidence type="ECO:0000313" key="4">
    <source>
        <dbReference type="EMBL" id="BBU45283.1"/>
    </source>
</evidence>
<protein>
    <recommendedName>
        <fullName evidence="3">Type IV / VI secretion system DotU domain-containing protein</fullName>
    </recommendedName>
</protein>
<keyword evidence="2" id="KW-0472">Membrane</keyword>